<protein>
    <submittedName>
        <fullName evidence="2">Uncharacterized protein</fullName>
    </submittedName>
</protein>
<feature type="compositionally biased region" description="Polar residues" evidence="1">
    <location>
        <begin position="323"/>
        <end position="348"/>
    </location>
</feature>
<keyword evidence="3" id="KW-1185">Reference proteome</keyword>
<feature type="compositionally biased region" description="Polar residues" evidence="1">
    <location>
        <begin position="287"/>
        <end position="308"/>
    </location>
</feature>
<name>A0A194XMT2_MOLSC</name>
<dbReference type="KEGG" id="psco:LY89DRAFT_434877"/>
<organism evidence="2 3">
    <name type="scientific">Mollisia scopiformis</name>
    <name type="common">Conifer needle endophyte fungus</name>
    <name type="synonym">Phialocephala scopiformis</name>
    <dbReference type="NCBI Taxonomy" id="149040"/>
    <lineage>
        <taxon>Eukaryota</taxon>
        <taxon>Fungi</taxon>
        <taxon>Dikarya</taxon>
        <taxon>Ascomycota</taxon>
        <taxon>Pezizomycotina</taxon>
        <taxon>Leotiomycetes</taxon>
        <taxon>Helotiales</taxon>
        <taxon>Mollisiaceae</taxon>
        <taxon>Mollisia</taxon>
    </lineage>
</organism>
<gene>
    <name evidence="2" type="ORF">LY89DRAFT_434877</name>
</gene>
<feature type="compositionally biased region" description="Low complexity" evidence="1">
    <location>
        <begin position="106"/>
        <end position="115"/>
    </location>
</feature>
<feature type="region of interest" description="Disordered" evidence="1">
    <location>
        <begin position="104"/>
        <end position="150"/>
    </location>
</feature>
<dbReference type="STRING" id="149040.A0A194XMT2"/>
<feature type="compositionally biased region" description="Basic and acidic residues" evidence="1">
    <location>
        <begin position="131"/>
        <end position="150"/>
    </location>
</feature>
<dbReference type="Proteomes" id="UP000070700">
    <property type="component" value="Unassembled WGS sequence"/>
</dbReference>
<proteinExistence type="predicted"/>
<feature type="compositionally biased region" description="Polar residues" evidence="1">
    <location>
        <begin position="1"/>
        <end position="16"/>
    </location>
</feature>
<dbReference type="OrthoDB" id="6779347at2759"/>
<feature type="compositionally biased region" description="Basic and acidic residues" evidence="1">
    <location>
        <begin position="20"/>
        <end position="31"/>
    </location>
</feature>
<dbReference type="AlphaFoldDB" id="A0A194XMT2"/>
<dbReference type="InParanoid" id="A0A194XMT2"/>
<dbReference type="RefSeq" id="XP_018075791.1">
    <property type="nucleotide sequence ID" value="XM_018207500.1"/>
</dbReference>
<feature type="compositionally biased region" description="Basic and acidic residues" evidence="1">
    <location>
        <begin position="381"/>
        <end position="401"/>
    </location>
</feature>
<evidence type="ECO:0000313" key="2">
    <source>
        <dbReference type="EMBL" id="KUJ21436.1"/>
    </source>
</evidence>
<dbReference type="GeneID" id="28817226"/>
<evidence type="ECO:0000256" key="1">
    <source>
        <dbReference type="SAM" id="MobiDB-lite"/>
    </source>
</evidence>
<reference evidence="2 3" key="1">
    <citation type="submission" date="2015-10" db="EMBL/GenBank/DDBJ databases">
        <title>Full genome of DAOMC 229536 Phialocephala scopiformis, a fungal endophyte of spruce producing the potent anti-insectan compound rugulosin.</title>
        <authorList>
            <consortium name="DOE Joint Genome Institute"/>
            <person name="Walker A.K."/>
            <person name="Frasz S.L."/>
            <person name="Seifert K.A."/>
            <person name="Miller J.D."/>
            <person name="Mondo S.J."/>
            <person name="Labutti K."/>
            <person name="Lipzen A."/>
            <person name="Dockter R."/>
            <person name="Kennedy M."/>
            <person name="Grigoriev I.V."/>
            <person name="Spatafora J.W."/>
        </authorList>
    </citation>
    <scope>NUCLEOTIDE SEQUENCE [LARGE SCALE GENOMIC DNA]</scope>
    <source>
        <strain evidence="2 3">CBS 120377</strain>
    </source>
</reference>
<dbReference type="EMBL" id="KQ947408">
    <property type="protein sequence ID" value="KUJ21436.1"/>
    <property type="molecule type" value="Genomic_DNA"/>
</dbReference>
<evidence type="ECO:0000313" key="3">
    <source>
        <dbReference type="Proteomes" id="UP000070700"/>
    </source>
</evidence>
<feature type="compositionally biased region" description="Low complexity" evidence="1">
    <location>
        <begin position="228"/>
        <end position="242"/>
    </location>
</feature>
<feature type="region of interest" description="Disordered" evidence="1">
    <location>
        <begin position="1"/>
        <end position="40"/>
    </location>
</feature>
<feature type="region of interest" description="Disordered" evidence="1">
    <location>
        <begin position="202"/>
        <end position="410"/>
    </location>
</feature>
<accession>A0A194XMT2</accession>
<sequence>MQTSKQTMEPKTARQNRTSRVKERRLIPTERRRNKQTMETGAKTLGLPMVLVARVFSASMKFDEARYWDIIDNRPRLSRPSSPVYEGFNPANSCANSVLANESLLPSPRSTNTPSPTIPHEDSLTLAEQSQEQRHNEQWRRVQQDEGERHRSTVWTIRYELHAVYQGRFPTPVDEDRVGQARIAAGQAHARQFTANLNRANSFAPSDAASGGVAGPSRSSPSPTDAGTSRPPSRPSTPTRPSQAVPSHRSPSSTNARRFRFPYGSPAHVPTRPSQPGPSRTRRSPAGGSSTQARTYHSRYGSSANAPTRSFHGGPWRAGPSQAGPSQAGPSQAGPSQAGPSQAGPSQTRPSRARPFRSRSGPPANAPTEPLAMRPNRSSARHSESRREQGDVGKGKERERDGDTEDEGEE</sequence>
<feature type="compositionally biased region" description="Polar residues" evidence="1">
    <location>
        <begin position="217"/>
        <end position="227"/>
    </location>
</feature>